<dbReference type="SUPFAM" id="SSF57850">
    <property type="entry name" value="RING/U-box"/>
    <property type="match status" value="1"/>
</dbReference>
<proteinExistence type="predicted"/>
<evidence type="ECO:0008006" key="4">
    <source>
        <dbReference type="Google" id="ProtNLM"/>
    </source>
</evidence>
<feature type="region of interest" description="Disordered" evidence="1">
    <location>
        <begin position="64"/>
        <end position="90"/>
    </location>
</feature>
<evidence type="ECO:0000313" key="3">
    <source>
        <dbReference type="Proteomes" id="UP001057375"/>
    </source>
</evidence>
<evidence type="ECO:0000256" key="1">
    <source>
        <dbReference type="SAM" id="MobiDB-lite"/>
    </source>
</evidence>
<accession>A0ABQ5KW98</accession>
<keyword evidence="3" id="KW-1185">Reference proteome</keyword>
<organism evidence="2 3">
    <name type="scientific">Aduncisulcus paluster</name>
    <dbReference type="NCBI Taxonomy" id="2918883"/>
    <lineage>
        <taxon>Eukaryota</taxon>
        <taxon>Metamonada</taxon>
        <taxon>Carpediemonas-like organisms</taxon>
        <taxon>Aduncisulcus</taxon>
    </lineage>
</organism>
<comment type="caution">
    <text evidence="2">The sequence shown here is derived from an EMBL/GenBank/DDBJ whole genome shotgun (WGS) entry which is preliminary data.</text>
</comment>
<feature type="non-terminal residue" evidence="2">
    <location>
        <position position="1"/>
    </location>
</feature>
<name>A0ABQ5KW98_9EUKA</name>
<protein>
    <recommendedName>
        <fullName evidence="4">ZZ-type domain-containing protein</fullName>
    </recommendedName>
</protein>
<gene>
    <name evidence="2" type="ORF">ADUPG1_009272</name>
</gene>
<reference evidence="2" key="1">
    <citation type="submission" date="2022-03" db="EMBL/GenBank/DDBJ databases">
        <title>Draft genome sequence of Aduncisulcus paluster, a free-living microaerophilic Fornicata.</title>
        <authorList>
            <person name="Yuyama I."/>
            <person name="Kume K."/>
            <person name="Tamura T."/>
            <person name="Inagaki Y."/>
            <person name="Hashimoto T."/>
        </authorList>
    </citation>
    <scope>NUCLEOTIDE SEQUENCE</scope>
    <source>
        <strain evidence="2">NY0171</strain>
    </source>
</reference>
<dbReference type="EMBL" id="BQXS01011181">
    <property type="protein sequence ID" value="GKT36276.1"/>
    <property type="molecule type" value="Genomic_DNA"/>
</dbReference>
<evidence type="ECO:0000313" key="2">
    <source>
        <dbReference type="EMBL" id="GKT36276.1"/>
    </source>
</evidence>
<sequence length="415" mass="45315">PGNEDKEEDYDAIDESDSSFPAFLCHGCHEEIHGKSRWCCYVLRSCDLCPTCFSSLLSFEKQQKDQPNATSPNHHDVKLEQGAPDTGFTSIAGMAVQSPGVVNHHPLPAPPTVGSGSLMPLQQQGSGGSNIIQHGIHAIHPSSIQQATMGVGSIISHDHVSVKDEERESCMTVKREDVNGQPQPLQDISVSMPLPLQPPFPLPNIISSKDYVHIPPNSSSLPLISLLDAICACGGLESAYKHALSISSSETDSSSQEISSSGILWKSVAKKVGWTQIECMKTFIDLCRKTEKQLLHLEYQKQKRKPSDSSSSSLSLKSASKVCDMSISEDILSHLSFLSSSLPPLIVARVISEAIKISQLSSHDILVKSIDCGLSAAKIHEREQMLKRELEALKFLKLQSEVESFEEIIKNLLDE</sequence>
<dbReference type="Proteomes" id="UP001057375">
    <property type="component" value="Unassembled WGS sequence"/>
</dbReference>